<feature type="region of interest" description="Disordered" evidence="1">
    <location>
        <begin position="56"/>
        <end position="99"/>
    </location>
</feature>
<evidence type="ECO:0000256" key="2">
    <source>
        <dbReference type="SAM" id="SignalP"/>
    </source>
</evidence>
<gene>
    <name evidence="3" type="ORF">ANN_15214</name>
</gene>
<sequence>MQNLRLFVVVIVVVVDDDDDVGDDNVKELGAAGDESDWYPNRSTCRGRGAVWEKKRTVSETSCQSGSQPRDTAAPDTFTKQNAGPKRDEESGLTNWAPDFTESHEIGKSQLAFAPSGLASTNHQKILECDWANFSENVSHFCPRSSADERRNLDVNVSGSPSPEKCHKTRDPSWTGKRRGSLFDKQTGNGYRMYCPTIGSTGFKRNRRKVNMLLTRNRRKKKNNVLYLKPLGNSVLSSLIPNFQRCSERRYILSLDISNNQLTRIKKGDFKDLAALEDLNMAFNEIDVIDSEYLMTILPAGNEKLMAFCDYVLETYVSPTATFTPHIWAEYSISLNRTTNSCESFYSKLKNVATNAHPNIQCFIELLKDIQSENYIQVEEENNVEQDFQKCRFLHYSGICGLYSMLLRIHEDFPSKRIYGKLSTAFTTLQQDCTAIKRYAMYATAWNELLRFLNTGLSEIWKRSDVHEFLHNALSMSGSVFDIALRSPCSPPHYHCEVGDYLNLALPQQQVYVPPLPRDLQDLRIRNEDAAATVTLDMLSRVRDYLEPSNRQTLNITYITFIKPILLCNAEVLITANNFNLNRLEVCHNQALRLITGAAKSTPITAMQALTQNPPIYLTLEEQALTHHEKMLRLTTTKWEKRLLQSTKLKKQTSFLSKVTEIKTELNLPKSKENILSRENPLTFEPINIQLDLEEPVTKSETSKPVLKALSLEAVNNRYPPEEWLHIYTDGSTVDNN</sequence>
<keyword evidence="2" id="KW-0732">Signal</keyword>
<dbReference type="SUPFAM" id="SSF52058">
    <property type="entry name" value="L domain-like"/>
    <property type="match status" value="1"/>
</dbReference>
<name>A0ABQ8SFR4_PERAM</name>
<dbReference type="Gene3D" id="3.80.10.10">
    <property type="entry name" value="Ribonuclease Inhibitor"/>
    <property type="match status" value="1"/>
</dbReference>
<evidence type="ECO:0000313" key="4">
    <source>
        <dbReference type="Proteomes" id="UP001148838"/>
    </source>
</evidence>
<feature type="chain" id="PRO_5046183335" evidence="2">
    <location>
        <begin position="18"/>
        <end position="737"/>
    </location>
</feature>
<accession>A0ABQ8SFR4</accession>
<proteinExistence type="predicted"/>
<feature type="signal peptide" evidence="2">
    <location>
        <begin position="1"/>
        <end position="17"/>
    </location>
</feature>
<evidence type="ECO:0000256" key="1">
    <source>
        <dbReference type="SAM" id="MobiDB-lite"/>
    </source>
</evidence>
<dbReference type="Proteomes" id="UP001148838">
    <property type="component" value="Unassembled WGS sequence"/>
</dbReference>
<dbReference type="EMBL" id="JAJSOF020000027">
    <property type="protein sequence ID" value="KAJ4432957.1"/>
    <property type="molecule type" value="Genomic_DNA"/>
</dbReference>
<organism evidence="3 4">
    <name type="scientific">Periplaneta americana</name>
    <name type="common">American cockroach</name>
    <name type="synonym">Blatta americana</name>
    <dbReference type="NCBI Taxonomy" id="6978"/>
    <lineage>
        <taxon>Eukaryota</taxon>
        <taxon>Metazoa</taxon>
        <taxon>Ecdysozoa</taxon>
        <taxon>Arthropoda</taxon>
        <taxon>Hexapoda</taxon>
        <taxon>Insecta</taxon>
        <taxon>Pterygota</taxon>
        <taxon>Neoptera</taxon>
        <taxon>Polyneoptera</taxon>
        <taxon>Dictyoptera</taxon>
        <taxon>Blattodea</taxon>
        <taxon>Blattoidea</taxon>
        <taxon>Blattidae</taxon>
        <taxon>Blattinae</taxon>
        <taxon>Periplaneta</taxon>
    </lineage>
</organism>
<comment type="caution">
    <text evidence="3">The sequence shown here is derived from an EMBL/GenBank/DDBJ whole genome shotgun (WGS) entry which is preliminary data.</text>
</comment>
<keyword evidence="4" id="KW-1185">Reference proteome</keyword>
<evidence type="ECO:0000313" key="3">
    <source>
        <dbReference type="EMBL" id="KAJ4432957.1"/>
    </source>
</evidence>
<protein>
    <submittedName>
        <fullName evidence="3">Uncharacterized protein</fullName>
    </submittedName>
</protein>
<feature type="compositionally biased region" description="Polar residues" evidence="1">
    <location>
        <begin position="59"/>
        <end position="70"/>
    </location>
</feature>
<feature type="region of interest" description="Disordered" evidence="1">
    <location>
        <begin position="155"/>
        <end position="180"/>
    </location>
</feature>
<reference evidence="3 4" key="1">
    <citation type="journal article" date="2022" name="Allergy">
        <title>Genome assembly and annotation of Periplaneta americana reveal a comprehensive cockroach allergen profile.</title>
        <authorList>
            <person name="Wang L."/>
            <person name="Xiong Q."/>
            <person name="Saelim N."/>
            <person name="Wang L."/>
            <person name="Nong W."/>
            <person name="Wan A.T."/>
            <person name="Shi M."/>
            <person name="Liu X."/>
            <person name="Cao Q."/>
            <person name="Hui J.H.L."/>
            <person name="Sookrung N."/>
            <person name="Leung T.F."/>
            <person name="Tungtrongchitr A."/>
            <person name="Tsui S.K.W."/>
        </authorList>
    </citation>
    <scope>NUCLEOTIDE SEQUENCE [LARGE SCALE GENOMIC DNA]</scope>
    <source>
        <strain evidence="3">PWHHKU_190912</strain>
    </source>
</reference>
<dbReference type="InterPro" id="IPR032675">
    <property type="entry name" value="LRR_dom_sf"/>
</dbReference>